<feature type="compositionally biased region" description="Polar residues" evidence="1">
    <location>
        <begin position="217"/>
        <end position="236"/>
    </location>
</feature>
<evidence type="ECO:0000313" key="3">
    <source>
        <dbReference type="Proteomes" id="UP001470230"/>
    </source>
</evidence>
<keyword evidence="3" id="KW-1185">Reference proteome</keyword>
<protein>
    <submittedName>
        <fullName evidence="2">Uncharacterized protein</fullName>
    </submittedName>
</protein>
<comment type="caution">
    <text evidence="2">The sequence shown here is derived from an EMBL/GenBank/DDBJ whole genome shotgun (WGS) entry which is preliminary data.</text>
</comment>
<gene>
    <name evidence="2" type="ORF">M9Y10_039223</name>
</gene>
<dbReference type="EMBL" id="JAPFFF010000006">
    <property type="protein sequence ID" value="KAK8888160.1"/>
    <property type="molecule type" value="Genomic_DNA"/>
</dbReference>
<sequence length="343" mass="39750">MPNEQAALEYVYNRKLRWKIIDEDLPDDIPKYRIIYKCPDANSNYVVNNPNSLAYHIKLKHRDIDDLRRELGLLWASIISYAKTDNKLLSGKDLYNTNDACLCLRCNHFIGPAALENIVLVPKWFVPYYDDETIKEADDDIEKVINAGHLLKQSTENERREPSHPDDSDNPDHLTATIRRRAQEDRIRQRRRRGDLIVNESMPEDRLHRNPIDPVNSDDSPSIQNYLNDSHSISNNDPPDDLHSFFDKASSWIDKCADQEKNIIHLPKIWGDKLLKVRKRCSNVFLGKISILIDKYDRIVNNNKDNLDDNERVVIINGKVSSDGCSVRRSNRNSFMTDTTALI</sequence>
<accession>A0ABR2KAM2</accession>
<dbReference type="Proteomes" id="UP001470230">
    <property type="component" value="Unassembled WGS sequence"/>
</dbReference>
<feature type="region of interest" description="Disordered" evidence="1">
    <location>
        <begin position="149"/>
        <end position="236"/>
    </location>
</feature>
<feature type="compositionally biased region" description="Basic and acidic residues" evidence="1">
    <location>
        <begin position="155"/>
        <end position="172"/>
    </location>
</feature>
<reference evidence="2 3" key="1">
    <citation type="submission" date="2024-04" db="EMBL/GenBank/DDBJ databases">
        <title>Tritrichomonas musculus Genome.</title>
        <authorList>
            <person name="Alves-Ferreira E."/>
            <person name="Grigg M."/>
            <person name="Lorenzi H."/>
            <person name="Galac M."/>
        </authorList>
    </citation>
    <scope>NUCLEOTIDE SEQUENCE [LARGE SCALE GENOMIC DNA]</scope>
    <source>
        <strain evidence="2 3">EAF2021</strain>
    </source>
</reference>
<evidence type="ECO:0000256" key="1">
    <source>
        <dbReference type="SAM" id="MobiDB-lite"/>
    </source>
</evidence>
<organism evidence="2 3">
    <name type="scientific">Tritrichomonas musculus</name>
    <dbReference type="NCBI Taxonomy" id="1915356"/>
    <lineage>
        <taxon>Eukaryota</taxon>
        <taxon>Metamonada</taxon>
        <taxon>Parabasalia</taxon>
        <taxon>Tritrichomonadida</taxon>
        <taxon>Tritrichomonadidae</taxon>
        <taxon>Tritrichomonas</taxon>
    </lineage>
</organism>
<proteinExistence type="predicted"/>
<name>A0ABR2KAM2_9EUKA</name>
<evidence type="ECO:0000313" key="2">
    <source>
        <dbReference type="EMBL" id="KAK8888160.1"/>
    </source>
</evidence>